<keyword evidence="2" id="KW-0032">Aminotransferase</keyword>
<keyword evidence="3" id="KW-1185">Reference proteome</keyword>
<comment type="caution">
    <text evidence="2">The sequence shown here is derived from an EMBL/GenBank/DDBJ whole genome shotgun (WGS) entry which is preliminary data.</text>
</comment>
<dbReference type="OrthoDB" id="9805628at2"/>
<organism evidence="2 3">
    <name type="scientific">Rhodopirellula bahusiensis</name>
    <dbReference type="NCBI Taxonomy" id="2014065"/>
    <lineage>
        <taxon>Bacteria</taxon>
        <taxon>Pseudomonadati</taxon>
        <taxon>Planctomycetota</taxon>
        <taxon>Planctomycetia</taxon>
        <taxon>Pirellulales</taxon>
        <taxon>Pirellulaceae</taxon>
        <taxon>Rhodopirellula</taxon>
    </lineage>
</organism>
<evidence type="ECO:0000313" key="2">
    <source>
        <dbReference type="EMBL" id="PHQ35673.1"/>
    </source>
</evidence>
<protein>
    <submittedName>
        <fullName evidence="2">Branched-chain amino acid aminotransferase</fullName>
    </submittedName>
</protein>
<dbReference type="GO" id="GO:0008483">
    <property type="term" value="F:transaminase activity"/>
    <property type="evidence" value="ECO:0007669"/>
    <property type="project" value="UniProtKB-KW"/>
</dbReference>
<dbReference type="SUPFAM" id="SSF56752">
    <property type="entry name" value="D-aminoacid aminotransferase-like PLP-dependent enzymes"/>
    <property type="match status" value="1"/>
</dbReference>
<dbReference type="InterPro" id="IPR043131">
    <property type="entry name" value="BCAT-like_N"/>
</dbReference>
<dbReference type="PANTHER" id="PTHR42743:SF4">
    <property type="entry name" value="BRANCHED-CHAIN-AMINO-ACID AMINOTRANSFERASE-RELATED"/>
    <property type="match status" value="1"/>
</dbReference>
<comment type="similarity">
    <text evidence="1">Belongs to the class-IV pyridoxal-phosphate-dependent aminotransferase family.</text>
</comment>
<dbReference type="Gene3D" id="3.20.10.10">
    <property type="entry name" value="D-amino Acid Aminotransferase, subunit A, domain 2"/>
    <property type="match status" value="1"/>
</dbReference>
<dbReference type="Gene3D" id="3.30.470.10">
    <property type="match status" value="1"/>
</dbReference>
<dbReference type="InterPro" id="IPR043132">
    <property type="entry name" value="BCAT-like_C"/>
</dbReference>
<dbReference type="Pfam" id="PF01063">
    <property type="entry name" value="Aminotran_4"/>
    <property type="match status" value="1"/>
</dbReference>
<dbReference type="Proteomes" id="UP000225740">
    <property type="component" value="Unassembled WGS sequence"/>
</dbReference>
<dbReference type="InterPro" id="IPR050571">
    <property type="entry name" value="Class-IV_PLP-Dep_Aminotrnsfr"/>
</dbReference>
<gene>
    <name evidence="2" type="ORF">CEE69_08660</name>
</gene>
<dbReference type="RefSeq" id="WP_099260305.1">
    <property type="nucleotide sequence ID" value="NZ_NIZW01000006.1"/>
</dbReference>
<dbReference type="InterPro" id="IPR001544">
    <property type="entry name" value="Aminotrans_IV"/>
</dbReference>
<dbReference type="EMBL" id="NIZW01000006">
    <property type="protein sequence ID" value="PHQ35673.1"/>
    <property type="molecule type" value="Genomic_DNA"/>
</dbReference>
<evidence type="ECO:0000313" key="3">
    <source>
        <dbReference type="Proteomes" id="UP000225740"/>
    </source>
</evidence>
<dbReference type="GO" id="GO:0046394">
    <property type="term" value="P:carboxylic acid biosynthetic process"/>
    <property type="evidence" value="ECO:0007669"/>
    <property type="project" value="UniProtKB-ARBA"/>
</dbReference>
<proteinExistence type="inferred from homology"/>
<reference evidence="2 3" key="1">
    <citation type="submission" date="2017-06" db="EMBL/GenBank/DDBJ databases">
        <title>Description of Rhodopirellula bahusiensis sp. nov.</title>
        <authorList>
            <person name="Kizina J."/>
            <person name="Harder J."/>
        </authorList>
    </citation>
    <scope>NUCLEOTIDE SEQUENCE [LARGE SCALE GENOMIC DNA]</scope>
    <source>
        <strain evidence="2 3">SWK21</strain>
    </source>
</reference>
<name>A0A2G1W9G5_9BACT</name>
<keyword evidence="2" id="KW-0808">Transferase</keyword>
<accession>A0A2G1W9G5</accession>
<dbReference type="AlphaFoldDB" id="A0A2G1W9G5"/>
<dbReference type="PANTHER" id="PTHR42743">
    <property type="entry name" value="AMINO-ACID AMINOTRANSFERASE"/>
    <property type="match status" value="1"/>
</dbReference>
<sequence>MNVVPTASDQDSGGSFLGHNAYFCCPAWNVSEWRSFDQISLPIDDLGFRQGVTAVERLRTYGGTIFCADQHLQRLAETLRLLKIEKGPTTGQLERLIEACLELNADLVQQSDVGMTIWVTAGSSKFDPTWAVHLNEIDHEAVARRQSHGQPIAVTTVVQPPMESWPRHAKVRNRLHYYLADLEAKEVAPDATGLLLDSDGSVTESSLANVAILRDGQLIIPPEEDVLKGVTMGLVRKWSNEQGIQCLEAPLMPKDLLQADEILLTGTDTGIWFANNYQEGHHKRLKGEICQQMQAMLPEPRIRPVREA</sequence>
<dbReference type="InterPro" id="IPR036038">
    <property type="entry name" value="Aminotransferase-like"/>
</dbReference>
<dbReference type="GeneID" id="90608251"/>
<evidence type="ECO:0000256" key="1">
    <source>
        <dbReference type="ARBA" id="ARBA00009320"/>
    </source>
</evidence>